<dbReference type="AlphaFoldDB" id="A0A9N9J7Z7"/>
<reference evidence="2" key="1">
    <citation type="submission" date="2021-06" db="EMBL/GenBank/DDBJ databases">
        <authorList>
            <person name="Kallberg Y."/>
            <person name="Tangrot J."/>
            <person name="Rosling A."/>
        </authorList>
    </citation>
    <scope>NUCLEOTIDE SEQUENCE</scope>
    <source>
        <strain evidence="2">FL966</strain>
    </source>
</reference>
<feature type="region of interest" description="Disordered" evidence="1">
    <location>
        <begin position="253"/>
        <end position="273"/>
    </location>
</feature>
<dbReference type="Proteomes" id="UP000789759">
    <property type="component" value="Unassembled WGS sequence"/>
</dbReference>
<gene>
    <name evidence="2" type="ORF">CPELLU_LOCUS15607</name>
</gene>
<organism evidence="2 3">
    <name type="scientific">Cetraspora pellucida</name>
    <dbReference type="NCBI Taxonomy" id="1433469"/>
    <lineage>
        <taxon>Eukaryota</taxon>
        <taxon>Fungi</taxon>
        <taxon>Fungi incertae sedis</taxon>
        <taxon>Mucoromycota</taxon>
        <taxon>Glomeromycotina</taxon>
        <taxon>Glomeromycetes</taxon>
        <taxon>Diversisporales</taxon>
        <taxon>Gigasporaceae</taxon>
        <taxon>Cetraspora</taxon>
    </lineage>
</organism>
<sequence>FFDSDDDYEKLLLSIQKAAYAEEMSIVEEAFEEIKQAAMKIQSTQRAEGSHSSLKKAIKAASRLDQVFSHIDHAFRQHQQQKNGALGLNIISADPFILNNTKFEQLVRKISRWAIDRIKKEICETQENYDNTNNSICNCSLRLNFKLPYHHIIPSTGPIPLSIIHPRWLLKHDSVPLLPSSLSTDTAFNKALYMLEEKYANLNDSRSKALLLHKIEALIAKEIVIPKAPVRTENIRRPASIKRDLLHSELQDKAAKKKEKNTPKFTTDLPKSDENEWSEIQKELQKELIKKEQFYHTLFLANDDYKTIMKEIS</sequence>
<keyword evidence="3" id="KW-1185">Reference proteome</keyword>
<evidence type="ECO:0000313" key="3">
    <source>
        <dbReference type="Proteomes" id="UP000789759"/>
    </source>
</evidence>
<evidence type="ECO:0000256" key="1">
    <source>
        <dbReference type="SAM" id="MobiDB-lite"/>
    </source>
</evidence>
<protein>
    <submittedName>
        <fullName evidence="2">874_t:CDS:1</fullName>
    </submittedName>
</protein>
<feature type="non-terminal residue" evidence="2">
    <location>
        <position position="313"/>
    </location>
</feature>
<name>A0A9N9J7Z7_9GLOM</name>
<comment type="caution">
    <text evidence="2">The sequence shown here is derived from an EMBL/GenBank/DDBJ whole genome shotgun (WGS) entry which is preliminary data.</text>
</comment>
<dbReference type="EMBL" id="CAJVQA010020914">
    <property type="protein sequence ID" value="CAG8766282.1"/>
    <property type="molecule type" value="Genomic_DNA"/>
</dbReference>
<dbReference type="OrthoDB" id="2441661at2759"/>
<evidence type="ECO:0000313" key="2">
    <source>
        <dbReference type="EMBL" id="CAG8766282.1"/>
    </source>
</evidence>
<proteinExistence type="predicted"/>
<accession>A0A9N9J7Z7</accession>